<evidence type="ECO:0000313" key="1">
    <source>
        <dbReference type="EMBL" id="MDW8515358.1"/>
    </source>
</evidence>
<evidence type="ECO:0000313" key="2">
    <source>
        <dbReference type="Proteomes" id="UP001284771"/>
    </source>
</evidence>
<gene>
    <name evidence="1" type="ORF">RIB56_04365</name>
</gene>
<sequence length="58" mass="6672">MKKNQDSLRVPSLFQTQQVKGFLPTQEACDWNEGCETPTGLARQIEIPQERSDEEVQH</sequence>
<dbReference type="EMBL" id="JAWUZT010000007">
    <property type="protein sequence ID" value="MDW8515358.1"/>
    <property type="molecule type" value="Genomic_DNA"/>
</dbReference>
<reference evidence="2" key="1">
    <citation type="submission" date="2023-07" db="EMBL/GenBank/DDBJ databases">
        <title>Draft genomic sequences of Priestia flexa CCM isolated from the soil of an abandoned mine contaminated by free cyanide in the high Andean zone of Tacna, Peru.</title>
        <authorList>
            <person name="Caceda Quiroz C.J."/>
            <person name="Maraza Chooque G.J."/>
            <person name="Fora Quispe G.L."/>
            <person name="Carpio Mamani M."/>
        </authorList>
    </citation>
    <scope>NUCLEOTIDE SEQUENCE [LARGE SCALE GENOMIC DNA]</scope>
    <source>
        <strain evidence="2">CCM</strain>
    </source>
</reference>
<comment type="caution">
    <text evidence="1">The sequence shown here is derived from an EMBL/GenBank/DDBJ whole genome shotgun (WGS) entry which is preliminary data.</text>
</comment>
<protein>
    <submittedName>
        <fullName evidence="1">Uncharacterized protein</fullName>
    </submittedName>
</protein>
<dbReference type="RefSeq" id="WP_176031381.1">
    <property type="nucleotide sequence ID" value="NZ_FTML01000012.1"/>
</dbReference>
<accession>A0ABU4J2Z3</accession>
<proteinExistence type="predicted"/>
<dbReference type="Proteomes" id="UP001284771">
    <property type="component" value="Unassembled WGS sequence"/>
</dbReference>
<name>A0ABU4J2Z3_9BACI</name>
<keyword evidence="2" id="KW-1185">Reference proteome</keyword>
<organism evidence="1 2">
    <name type="scientific">Priestia flexa</name>
    <dbReference type="NCBI Taxonomy" id="86664"/>
    <lineage>
        <taxon>Bacteria</taxon>
        <taxon>Bacillati</taxon>
        <taxon>Bacillota</taxon>
        <taxon>Bacilli</taxon>
        <taxon>Bacillales</taxon>
        <taxon>Bacillaceae</taxon>
        <taxon>Priestia</taxon>
    </lineage>
</organism>